<dbReference type="PANTHER" id="PTHR11685">
    <property type="entry name" value="RBR FAMILY RING FINGER AND IBR DOMAIN-CONTAINING"/>
    <property type="match status" value="1"/>
</dbReference>
<dbReference type="PROSITE" id="PS51873">
    <property type="entry name" value="TRIAD"/>
    <property type="match status" value="1"/>
</dbReference>
<reference evidence="20 21" key="1">
    <citation type="journal article" date="2018" name="Nat. Ecol. Evol.">
        <title>Genomic signatures of mitonuclear coevolution across populations of Tigriopus californicus.</title>
        <authorList>
            <person name="Barreto F.S."/>
            <person name="Watson E.T."/>
            <person name="Lima T.G."/>
            <person name="Willett C.S."/>
            <person name="Edmands S."/>
            <person name="Li W."/>
            <person name="Burton R.S."/>
        </authorList>
    </citation>
    <scope>NUCLEOTIDE SEQUENCE [LARGE SCALE GENOMIC DNA]</scope>
    <source>
        <strain evidence="20 21">San Diego</strain>
    </source>
</reference>
<dbReference type="PROSITE" id="PS50089">
    <property type="entry name" value="ZF_RING_2"/>
    <property type="match status" value="1"/>
</dbReference>
<dbReference type="Gene3D" id="3.30.40.10">
    <property type="entry name" value="Zinc/RING finger domain, C3HC4 (zinc finger)"/>
    <property type="match status" value="1"/>
</dbReference>
<comment type="catalytic activity">
    <reaction evidence="1">
        <text>[E2 ubiquitin-conjugating enzyme]-S-ubiquitinyl-L-cysteine + [acceptor protein]-L-lysine = [E2 ubiquitin-conjugating enzyme]-L-cysteine + [acceptor protein]-N(6)-ubiquitinyl-L-lysine.</text>
        <dbReference type="EC" id="2.3.2.31"/>
    </reaction>
</comment>
<keyword evidence="9 15" id="KW-0863">Zinc-finger</keyword>
<dbReference type="CDD" id="cd20349">
    <property type="entry name" value="BRcat_RBR_RNF144"/>
    <property type="match status" value="1"/>
</dbReference>
<dbReference type="GO" id="GO:0031090">
    <property type="term" value="C:organelle membrane"/>
    <property type="evidence" value="ECO:0007669"/>
    <property type="project" value="UniProtKB-ARBA"/>
</dbReference>
<dbReference type="STRING" id="6832.A0A553N6T7"/>
<keyword evidence="7" id="KW-0479">Metal-binding</keyword>
<dbReference type="InterPro" id="IPR031127">
    <property type="entry name" value="E3_UB_ligase_RBR"/>
</dbReference>
<dbReference type="OrthoDB" id="10009520at2759"/>
<comment type="pathway">
    <text evidence="3">Protein modification; protein ubiquitination.</text>
</comment>
<dbReference type="InterPro" id="IPR044066">
    <property type="entry name" value="TRIAD_supradom"/>
</dbReference>
<dbReference type="InterPro" id="IPR001841">
    <property type="entry name" value="Znf_RING"/>
</dbReference>
<dbReference type="AlphaFoldDB" id="A0A553N6T7"/>
<dbReference type="SMART" id="SM00184">
    <property type="entry name" value="RING"/>
    <property type="match status" value="2"/>
</dbReference>
<feature type="compositionally biased region" description="Polar residues" evidence="16">
    <location>
        <begin position="310"/>
        <end position="323"/>
    </location>
</feature>
<protein>
    <recommendedName>
        <fullName evidence="4">RBR-type E3 ubiquitin transferase</fullName>
        <ecNumber evidence="4">2.3.2.31</ecNumber>
    </recommendedName>
</protein>
<dbReference type="Proteomes" id="UP000318571">
    <property type="component" value="Chromosome 8"/>
</dbReference>
<proteinExistence type="inferred from homology"/>
<evidence type="ECO:0000256" key="11">
    <source>
        <dbReference type="ARBA" id="ARBA00022833"/>
    </source>
</evidence>
<feature type="region of interest" description="Disordered" evidence="16">
    <location>
        <begin position="209"/>
        <end position="282"/>
    </location>
</feature>
<organism evidence="20 21">
    <name type="scientific">Tigriopus californicus</name>
    <name type="common">Marine copepod</name>
    <dbReference type="NCBI Taxonomy" id="6832"/>
    <lineage>
        <taxon>Eukaryota</taxon>
        <taxon>Metazoa</taxon>
        <taxon>Ecdysozoa</taxon>
        <taxon>Arthropoda</taxon>
        <taxon>Crustacea</taxon>
        <taxon>Multicrustacea</taxon>
        <taxon>Hexanauplia</taxon>
        <taxon>Copepoda</taxon>
        <taxon>Harpacticoida</taxon>
        <taxon>Harpacticidae</taxon>
        <taxon>Tigriopus</taxon>
    </lineage>
</organism>
<dbReference type="Gene3D" id="1.20.120.1750">
    <property type="match status" value="1"/>
</dbReference>
<feature type="compositionally biased region" description="Polar residues" evidence="16">
    <location>
        <begin position="209"/>
        <end position="228"/>
    </location>
</feature>
<dbReference type="OMA" id="PMRKCET"/>
<feature type="compositionally biased region" description="Basic and acidic residues" evidence="16">
    <location>
        <begin position="242"/>
        <end position="258"/>
    </location>
</feature>
<comment type="similarity">
    <text evidence="14">Belongs to the RBR family. RNF144 subfamily.</text>
</comment>
<evidence type="ECO:0000313" key="20">
    <source>
        <dbReference type="EMBL" id="TRY61136.1"/>
    </source>
</evidence>
<evidence type="ECO:0000256" key="13">
    <source>
        <dbReference type="ARBA" id="ARBA00023136"/>
    </source>
</evidence>
<gene>
    <name evidence="20" type="ORF">TCAL_14941</name>
</gene>
<dbReference type="Pfam" id="PF22605">
    <property type="entry name" value="IBR_2"/>
    <property type="match status" value="1"/>
</dbReference>
<evidence type="ECO:0000256" key="2">
    <source>
        <dbReference type="ARBA" id="ARBA00004167"/>
    </source>
</evidence>
<keyword evidence="13 17" id="KW-0472">Membrane</keyword>
<evidence type="ECO:0000259" key="19">
    <source>
        <dbReference type="PROSITE" id="PS51873"/>
    </source>
</evidence>
<feature type="transmembrane region" description="Helical" evidence="17">
    <location>
        <begin position="698"/>
        <end position="724"/>
    </location>
</feature>
<evidence type="ECO:0000256" key="10">
    <source>
        <dbReference type="ARBA" id="ARBA00022786"/>
    </source>
</evidence>
<feature type="region of interest" description="Disordered" evidence="16">
    <location>
        <begin position="748"/>
        <end position="770"/>
    </location>
</feature>
<dbReference type="Pfam" id="PF01485">
    <property type="entry name" value="IBR"/>
    <property type="match status" value="1"/>
</dbReference>
<evidence type="ECO:0000256" key="17">
    <source>
        <dbReference type="SAM" id="Phobius"/>
    </source>
</evidence>
<evidence type="ECO:0000256" key="8">
    <source>
        <dbReference type="ARBA" id="ARBA00022737"/>
    </source>
</evidence>
<keyword evidence="21" id="KW-1185">Reference proteome</keyword>
<name>A0A553N6T7_TIGCA</name>
<dbReference type="CDD" id="cd16632">
    <property type="entry name" value="mRING-HC-C4C4_RBR_RNF144"/>
    <property type="match status" value="1"/>
</dbReference>
<comment type="caution">
    <text evidence="20">The sequence shown here is derived from an EMBL/GenBank/DDBJ whole genome shotgun (WGS) entry which is preliminary data.</text>
</comment>
<evidence type="ECO:0000256" key="3">
    <source>
        <dbReference type="ARBA" id="ARBA00004906"/>
    </source>
</evidence>
<feature type="region of interest" description="Disordered" evidence="16">
    <location>
        <begin position="157"/>
        <end position="178"/>
    </location>
</feature>
<evidence type="ECO:0000256" key="12">
    <source>
        <dbReference type="ARBA" id="ARBA00022989"/>
    </source>
</evidence>
<feature type="region of interest" description="Disordered" evidence="16">
    <location>
        <begin position="296"/>
        <end position="372"/>
    </location>
</feature>
<dbReference type="InterPro" id="IPR002867">
    <property type="entry name" value="IBR_dom"/>
</dbReference>
<keyword evidence="6 17" id="KW-0812">Transmembrane</keyword>
<evidence type="ECO:0000256" key="7">
    <source>
        <dbReference type="ARBA" id="ARBA00022723"/>
    </source>
</evidence>
<dbReference type="SMART" id="SM00647">
    <property type="entry name" value="IBR"/>
    <property type="match status" value="2"/>
</dbReference>
<evidence type="ECO:0000256" key="6">
    <source>
        <dbReference type="ARBA" id="ARBA00022692"/>
    </source>
</evidence>
<dbReference type="GO" id="GO:0008270">
    <property type="term" value="F:zinc ion binding"/>
    <property type="evidence" value="ECO:0007669"/>
    <property type="project" value="UniProtKB-KW"/>
</dbReference>
<evidence type="ECO:0000256" key="5">
    <source>
        <dbReference type="ARBA" id="ARBA00022679"/>
    </source>
</evidence>
<dbReference type="EMBL" id="VCGU01000459">
    <property type="protein sequence ID" value="TRY61136.1"/>
    <property type="molecule type" value="Genomic_DNA"/>
</dbReference>
<evidence type="ECO:0000256" key="16">
    <source>
        <dbReference type="SAM" id="MobiDB-lite"/>
    </source>
</evidence>
<feature type="domain" description="RING-type" evidence="18">
    <location>
        <begin position="454"/>
        <end position="499"/>
    </location>
</feature>
<dbReference type="CDD" id="cd20352">
    <property type="entry name" value="Rcat_RBR_RNF144"/>
    <property type="match status" value="1"/>
</dbReference>
<feature type="domain" description="RING-type" evidence="19">
    <location>
        <begin position="450"/>
        <end position="684"/>
    </location>
</feature>
<dbReference type="GO" id="GO:0005737">
    <property type="term" value="C:cytoplasm"/>
    <property type="evidence" value="ECO:0007669"/>
    <property type="project" value="UniProtKB-ARBA"/>
</dbReference>
<keyword evidence="11" id="KW-0862">Zinc</keyword>
<feature type="compositionally biased region" description="Polar residues" evidence="16">
    <location>
        <begin position="164"/>
        <end position="177"/>
    </location>
</feature>
<dbReference type="InterPro" id="IPR054694">
    <property type="entry name" value="Parkin-like_IBR"/>
</dbReference>
<evidence type="ECO:0000256" key="9">
    <source>
        <dbReference type="ARBA" id="ARBA00022771"/>
    </source>
</evidence>
<evidence type="ECO:0000313" key="21">
    <source>
        <dbReference type="Proteomes" id="UP000318571"/>
    </source>
</evidence>
<dbReference type="InterPro" id="IPR013083">
    <property type="entry name" value="Znf_RING/FYVE/PHD"/>
</dbReference>
<evidence type="ECO:0000259" key="18">
    <source>
        <dbReference type="PROSITE" id="PS50089"/>
    </source>
</evidence>
<keyword evidence="8" id="KW-0677">Repeat</keyword>
<dbReference type="EC" id="2.3.2.31" evidence="4"/>
<feature type="compositionally biased region" description="Low complexity" evidence="16">
    <location>
        <begin position="296"/>
        <end position="309"/>
    </location>
</feature>
<comment type="subcellular location">
    <subcellularLocation>
        <location evidence="2">Membrane</location>
        <topology evidence="2">Single-pass membrane protein</topology>
    </subcellularLocation>
</comment>
<dbReference type="FunFam" id="3.30.40.10:FF:000051">
    <property type="entry name" value="RBR-type E3 ubiquitin transferase"/>
    <property type="match status" value="1"/>
</dbReference>
<dbReference type="GO" id="GO:0061630">
    <property type="term" value="F:ubiquitin protein ligase activity"/>
    <property type="evidence" value="ECO:0007669"/>
    <property type="project" value="UniProtKB-EC"/>
</dbReference>
<evidence type="ECO:0000256" key="14">
    <source>
        <dbReference type="ARBA" id="ARBA00038342"/>
    </source>
</evidence>
<feature type="compositionally biased region" description="Polar residues" evidence="16">
    <location>
        <begin position="753"/>
        <end position="770"/>
    </location>
</feature>
<feature type="compositionally biased region" description="Polar residues" evidence="16">
    <location>
        <begin position="355"/>
        <end position="364"/>
    </location>
</feature>
<dbReference type="SUPFAM" id="SSF57850">
    <property type="entry name" value="RING/U-box"/>
    <property type="match status" value="3"/>
</dbReference>
<keyword evidence="10" id="KW-0833">Ubl conjugation pathway</keyword>
<sequence>MSCADEASKPPDRVLTDVVPDMELSAPEKAHTEVMPTMTVSLKAVKSVGESASPETDPEALLVANLSPEDILLANANRQDYRLDFTEVERVLEAVPEEATATLARTTSTITTSTTVMCSPQVTASQEQRSQIPMEAPTPPLATFHISESNASDIGALSEHSFPANGTNGGDTSSRNSYMAGLVKNSQPLSAKQQVALWLTRTSMSDMSSMPSLRSLVFPSSRSNTNNQRQEDRSSSSHRKSARSEKNRACRGNGDVHRNFSTKSLINGYGQGQGRDGDALTPLPMRKCETVMAISGGMSTRPSSSSVMSQAGTHASSRRSSMSLFRKLTGRSRGTSKRAPYSVSCQGDRGPPNQMHPSSSTTGMRTPRGAGFGQHSFSVASDVFGDSGNPAPFPGIQPMNRLRSTSSVMCSRCASSMLSVSRLTSRYASQSSLMPSIRRPSLVTTINDEPEVACKICLLDIPMKETAKLQNCGCSFCKECLNQYICFEIMEGAYDISCPDSECEKQGVILLDEMEAIIGLDMVEKYKKFRLNTEVALDSNRTWCPAANCNTICHVCLNHPSEGDLSSAVPVECPSCSKEFCSKCSGNWHSGMTCKQYGEDLYKRSLRPGGARASNGDLDTMIFDRFNGDIKPCPMCRVPIERDAGCAQMMCKRCKHVFCWFCQTSLDDDFLLRHYDSGACKGLLGHSRMSVLWHRAQVIGIFAGFGLLLLVASPVLLIAAPCILCCRCKIIEKLEADIAGANLTGGGNGLSSDSQSPDESPIKTTRIGSD</sequence>
<keyword evidence="12 17" id="KW-1133">Transmembrane helix</keyword>
<evidence type="ECO:0000256" key="4">
    <source>
        <dbReference type="ARBA" id="ARBA00012251"/>
    </source>
</evidence>
<evidence type="ECO:0000256" key="1">
    <source>
        <dbReference type="ARBA" id="ARBA00001798"/>
    </source>
</evidence>
<dbReference type="GO" id="GO:0016567">
    <property type="term" value="P:protein ubiquitination"/>
    <property type="evidence" value="ECO:0007669"/>
    <property type="project" value="InterPro"/>
</dbReference>
<accession>A0A553N6T7</accession>
<keyword evidence="5" id="KW-0808">Transferase</keyword>
<evidence type="ECO:0000256" key="15">
    <source>
        <dbReference type="PROSITE-ProRule" id="PRU00175"/>
    </source>
</evidence>